<evidence type="ECO:0000256" key="3">
    <source>
        <dbReference type="ARBA" id="ARBA00022840"/>
    </source>
</evidence>
<evidence type="ECO:0000313" key="5">
    <source>
        <dbReference type="EMBL" id="EQD41133.1"/>
    </source>
</evidence>
<keyword evidence="4 5" id="KW-0030">Aminoacyl-tRNA synthetase</keyword>
<accession>T0Z819</accession>
<keyword evidence="3" id="KW-0067">ATP-binding</keyword>
<evidence type="ECO:0000256" key="4">
    <source>
        <dbReference type="ARBA" id="ARBA00023146"/>
    </source>
</evidence>
<evidence type="ECO:0000256" key="1">
    <source>
        <dbReference type="ARBA" id="ARBA00022598"/>
    </source>
</evidence>
<comment type="caution">
    <text evidence="5">The sequence shown here is derived from an EMBL/GenBank/DDBJ whole genome shotgun (WGS) entry which is preliminary data.</text>
</comment>
<dbReference type="Gene3D" id="3.40.50.620">
    <property type="entry name" value="HUPs"/>
    <property type="match status" value="1"/>
</dbReference>
<reference evidence="5" key="1">
    <citation type="submission" date="2013-08" db="EMBL/GenBank/DDBJ databases">
        <authorList>
            <person name="Mendez C."/>
            <person name="Richter M."/>
            <person name="Ferrer M."/>
            <person name="Sanchez J."/>
        </authorList>
    </citation>
    <scope>NUCLEOTIDE SEQUENCE</scope>
</reference>
<organism evidence="5">
    <name type="scientific">mine drainage metagenome</name>
    <dbReference type="NCBI Taxonomy" id="410659"/>
    <lineage>
        <taxon>unclassified sequences</taxon>
        <taxon>metagenomes</taxon>
        <taxon>ecological metagenomes</taxon>
    </lineage>
</organism>
<sequence length="66" mass="7565">MASLARVVDTEERVERIGRRTQEVLTPEELRALVARNDRPRAYIGFEPSGMLTVGHFITARKIRDL</sequence>
<gene>
    <name evidence="5" type="ORF">B1A_16200</name>
</gene>
<protein>
    <submittedName>
        <fullName evidence="5">Tyrosyl-tRNA synthetase</fullName>
    </submittedName>
</protein>
<name>T0Z819_9ZZZZ</name>
<dbReference type="GO" id="GO:0004812">
    <property type="term" value="F:aminoacyl-tRNA ligase activity"/>
    <property type="evidence" value="ECO:0007669"/>
    <property type="project" value="UniProtKB-KW"/>
</dbReference>
<proteinExistence type="predicted"/>
<dbReference type="AlphaFoldDB" id="T0Z819"/>
<dbReference type="InterPro" id="IPR014729">
    <property type="entry name" value="Rossmann-like_a/b/a_fold"/>
</dbReference>
<dbReference type="PROSITE" id="PS00178">
    <property type="entry name" value="AA_TRNA_LIGASE_I"/>
    <property type="match status" value="1"/>
</dbReference>
<dbReference type="GO" id="GO:0005524">
    <property type="term" value="F:ATP binding"/>
    <property type="evidence" value="ECO:0007669"/>
    <property type="project" value="UniProtKB-KW"/>
</dbReference>
<keyword evidence="1" id="KW-0436">Ligase</keyword>
<evidence type="ECO:0000256" key="2">
    <source>
        <dbReference type="ARBA" id="ARBA00022741"/>
    </source>
</evidence>
<dbReference type="EMBL" id="AUZX01011907">
    <property type="protein sequence ID" value="EQD41133.1"/>
    <property type="molecule type" value="Genomic_DNA"/>
</dbReference>
<reference evidence="5" key="2">
    <citation type="journal article" date="2014" name="ISME J.">
        <title>Microbial stratification in low pH oxic and suboxic macroscopic growths along an acid mine drainage.</title>
        <authorList>
            <person name="Mendez-Garcia C."/>
            <person name="Mesa V."/>
            <person name="Sprenger R.R."/>
            <person name="Richter M."/>
            <person name="Diez M.S."/>
            <person name="Solano J."/>
            <person name="Bargiela R."/>
            <person name="Golyshina O.V."/>
            <person name="Manteca A."/>
            <person name="Ramos J.L."/>
            <person name="Gallego J.R."/>
            <person name="Llorente I."/>
            <person name="Martins Dos Santos V.A."/>
            <person name="Jensen O.N."/>
            <person name="Pelaez A.I."/>
            <person name="Sanchez J."/>
            <person name="Ferrer M."/>
        </authorList>
    </citation>
    <scope>NUCLEOTIDE SEQUENCE</scope>
</reference>
<dbReference type="GO" id="GO:0006418">
    <property type="term" value="P:tRNA aminoacylation for protein translation"/>
    <property type="evidence" value="ECO:0007669"/>
    <property type="project" value="InterPro"/>
</dbReference>
<feature type="non-terminal residue" evidence="5">
    <location>
        <position position="66"/>
    </location>
</feature>
<dbReference type="InterPro" id="IPR001412">
    <property type="entry name" value="aa-tRNA-synth_I_CS"/>
</dbReference>
<dbReference type="SUPFAM" id="SSF52374">
    <property type="entry name" value="Nucleotidylyl transferase"/>
    <property type="match status" value="1"/>
</dbReference>
<keyword evidence="2" id="KW-0547">Nucleotide-binding</keyword>